<comment type="catalytic activity">
    <reaction evidence="3">
        <text>L-aspartate + L-glutamine + ATP + H2O = L-asparagine + L-glutamate + AMP + diphosphate + H(+)</text>
        <dbReference type="Rhea" id="RHEA:12228"/>
        <dbReference type="ChEBI" id="CHEBI:15377"/>
        <dbReference type="ChEBI" id="CHEBI:15378"/>
        <dbReference type="ChEBI" id="CHEBI:29985"/>
        <dbReference type="ChEBI" id="CHEBI:29991"/>
        <dbReference type="ChEBI" id="CHEBI:30616"/>
        <dbReference type="ChEBI" id="CHEBI:33019"/>
        <dbReference type="ChEBI" id="CHEBI:58048"/>
        <dbReference type="ChEBI" id="CHEBI:58359"/>
        <dbReference type="ChEBI" id="CHEBI:456215"/>
        <dbReference type="EC" id="6.3.5.4"/>
    </reaction>
</comment>
<sequence length="109" mass="12920">FIHWGKECLHRFNGMFAIAIWDSQEQKLFAARDRFGVKPFYYSEAKNHLYFSSEIKALKNVIFDIPHNLKVWANYFSYGSYGMPNETFYEEIYQLPAGHCMEFSEGNLK</sequence>
<evidence type="ECO:0000313" key="6">
    <source>
        <dbReference type="Proteomes" id="UP000760545"/>
    </source>
</evidence>
<feature type="domain" description="Glutamine amidotransferase type-2" evidence="4">
    <location>
        <begin position="1"/>
        <end position="106"/>
    </location>
</feature>
<feature type="non-terminal residue" evidence="5">
    <location>
        <position position="1"/>
    </location>
</feature>
<dbReference type="InterPro" id="IPR029055">
    <property type="entry name" value="Ntn_hydrolases_N"/>
</dbReference>
<evidence type="ECO:0000313" key="5">
    <source>
        <dbReference type="EMBL" id="NJX17431.1"/>
    </source>
</evidence>
<name>A0ABX1DMI1_9FLAO</name>
<comment type="pathway">
    <text evidence="1">Amino-acid biosynthesis; L-asparagine biosynthesis; L-asparagine from L-aspartate (L-Gln route): step 1/1.</text>
</comment>
<dbReference type="PANTHER" id="PTHR43284">
    <property type="entry name" value="ASPARAGINE SYNTHETASE (GLUTAMINE-HYDROLYZING)"/>
    <property type="match status" value="1"/>
</dbReference>
<dbReference type="Gene3D" id="3.60.20.10">
    <property type="entry name" value="Glutamine Phosphoribosylpyrophosphate, subunit 1, domain 1"/>
    <property type="match status" value="1"/>
</dbReference>
<protein>
    <recommendedName>
        <fullName evidence="2">asparagine synthase (glutamine-hydrolyzing)</fullName>
        <ecNumber evidence="2">6.3.5.4</ecNumber>
    </recommendedName>
</protein>
<dbReference type="EMBL" id="JAAVJS010000624">
    <property type="protein sequence ID" value="NJX17431.1"/>
    <property type="molecule type" value="Genomic_DNA"/>
</dbReference>
<dbReference type="Proteomes" id="UP000760545">
    <property type="component" value="Unassembled WGS sequence"/>
</dbReference>
<feature type="non-terminal residue" evidence="5">
    <location>
        <position position="109"/>
    </location>
</feature>
<dbReference type="InterPro" id="IPR051786">
    <property type="entry name" value="ASN_synthetase/amidase"/>
</dbReference>
<dbReference type="SUPFAM" id="SSF56235">
    <property type="entry name" value="N-terminal nucleophile aminohydrolases (Ntn hydrolases)"/>
    <property type="match status" value="1"/>
</dbReference>
<comment type="caution">
    <text evidence="5">The sequence shown here is derived from an EMBL/GenBank/DDBJ whole genome shotgun (WGS) entry which is preliminary data.</text>
</comment>
<evidence type="ECO:0000256" key="1">
    <source>
        <dbReference type="ARBA" id="ARBA00005187"/>
    </source>
</evidence>
<evidence type="ECO:0000259" key="4">
    <source>
        <dbReference type="PROSITE" id="PS51278"/>
    </source>
</evidence>
<dbReference type="PROSITE" id="PS51278">
    <property type="entry name" value="GATASE_TYPE_2"/>
    <property type="match status" value="1"/>
</dbReference>
<gene>
    <name evidence="5" type="ORF">HC176_18330</name>
</gene>
<accession>A0ABX1DMI1</accession>
<reference evidence="5 6" key="1">
    <citation type="submission" date="2020-03" db="EMBL/GenBank/DDBJ databases">
        <title>Tamlana sp. nov, isolated from XXX.</title>
        <authorList>
            <person name="Cao W.R."/>
        </authorList>
    </citation>
    <scope>NUCLEOTIDE SEQUENCE [LARGE SCALE GENOMIC DNA]</scope>
    <source>
        <strain evidence="5 6">HST1-43</strain>
    </source>
</reference>
<evidence type="ECO:0000256" key="2">
    <source>
        <dbReference type="ARBA" id="ARBA00012737"/>
    </source>
</evidence>
<dbReference type="PANTHER" id="PTHR43284:SF1">
    <property type="entry name" value="ASPARAGINE SYNTHETASE"/>
    <property type="match status" value="1"/>
</dbReference>
<dbReference type="Pfam" id="PF13537">
    <property type="entry name" value="GATase_7"/>
    <property type="match status" value="1"/>
</dbReference>
<evidence type="ECO:0000256" key="3">
    <source>
        <dbReference type="ARBA" id="ARBA00048741"/>
    </source>
</evidence>
<dbReference type="EC" id="6.3.5.4" evidence="2"/>
<dbReference type="InterPro" id="IPR017932">
    <property type="entry name" value="GATase_2_dom"/>
</dbReference>
<proteinExistence type="predicted"/>
<organism evidence="5 6">
    <name type="scientific">Tamlana crocina</name>
    <dbReference type="NCBI Taxonomy" id="393006"/>
    <lineage>
        <taxon>Bacteria</taxon>
        <taxon>Pseudomonadati</taxon>
        <taxon>Bacteroidota</taxon>
        <taxon>Flavobacteriia</taxon>
        <taxon>Flavobacteriales</taxon>
        <taxon>Flavobacteriaceae</taxon>
        <taxon>Tamlana</taxon>
    </lineage>
</organism>
<keyword evidence="6" id="KW-1185">Reference proteome</keyword>